<sequence length="402" mass="43066">MKRTVDDLAWFGGPPAFAQPMVVGRPNTGDRARLYKRLDGALDSGWLTHCGPLVREFEQQVAEVAGVRHCVATCNATIALSLLVQAAGLTGEVIMPAMTYVATPHSMRYPGLRPVFCDIDPVTGCIDPDQVEALVTARTSAIIGVHLWGQACDVPRLAEIARRRGLALFFDAAQGVGCTFGDRPIGGFGQAEVFSFHATKVVNAFEGGAVVTDDDDFAERVRAAHNFGRRADGGIGSVGTNAKMTEGSAAMGLTSLEALPESVAQNRVRYDMYRAALADIPGIEVHRYDERHRNNHQYLVVKVDAAVTGLHRDALLDLLVAENVMAQCYFSPGCHQLEPYVTESPVSLPMTERLAGQVLALPTGPSVSGADVSAIADLIRFAVRQGPLVQSRTTRTLVTAVG</sequence>
<reference evidence="6 7" key="1">
    <citation type="submission" date="2019-03" db="EMBL/GenBank/DDBJ databases">
        <title>Genomic Encyclopedia of Type Strains, Phase IV (KMG-IV): sequencing the most valuable type-strain genomes for metagenomic binning, comparative biology and taxonomic classification.</title>
        <authorList>
            <person name="Goeker M."/>
        </authorList>
    </citation>
    <scope>NUCLEOTIDE SEQUENCE [LARGE SCALE GENOMIC DNA]</scope>
    <source>
        <strain evidence="6 7">DSM 45934</strain>
    </source>
</reference>
<dbReference type="GO" id="GO:0008483">
    <property type="term" value="F:transaminase activity"/>
    <property type="evidence" value="ECO:0007669"/>
    <property type="project" value="TreeGrafter"/>
</dbReference>
<evidence type="ECO:0000256" key="1">
    <source>
        <dbReference type="ARBA" id="ARBA00022898"/>
    </source>
</evidence>
<organism evidence="6 7">
    <name type="scientific">Actinocrispum wychmicini</name>
    <dbReference type="NCBI Taxonomy" id="1213861"/>
    <lineage>
        <taxon>Bacteria</taxon>
        <taxon>Bacillati</taxon>
        <taxon>Actinomycetota</taxon>
        <taxon>Actinomycetes</taxon>
        <taxon>Pseudonocardiales</taxon>
        <taxon>Pseudonocardiaceae</taxon>
        <taxon>Actinocrispum</taxon>
    </lineage>
</organism>
<dbReference type="PIRSF" id="PIRSF000390">
    <property type="entry name" value="PLP_StrS"/>
    <property type="match status" value="1"/>
</dbReference>
<evidence type="ECO:0000256" key="3">
    <source>
        <dbReference type="PIRSR" id="PIRSR000390-1"/>
    </source>
</evidence>
<dbReference type="AlphaFoldDB" id="A0A4V2S3K1"/>
<proteinExistence type="inferred from homology"/>
<evidence type="ECO:0000256" key="5">
    <source>
        <dbReference type="RuleBase" id="RU004508"/>
    </source>
</evidence>
<feature type="active site" description="Proton acceptor" evidence="3">
    <location>
        <position position="200"/>
    </location>
</feature>
<dbReference type="Gene3D" id="3.90.1150.10">
    <property type="entry name" value="Aspartate Aminotransferase, domain 1"/>
    <property type="match status" value="1"/>
</dbReference>
<keyword evidence="7" id="KW-1185">Reference proteome</keyword>
<evidence type="ECO:0000256" key="4">
    <source>
        <dbReference type="PIRSR" id="PIRSR000390-2"/>
    </source>
</evidence>
<name>A0A4V2S3K1_9PSEU</name>
<feature type="modified residue" description="N6-(pyridoxal phosphate)lysine" evidence="4">
    <location>
        <position position="200"/>
    </location>
</feature>
<dbReference type="RefSeq" id="WP_132126275.1">
    <property type="nucleotide sequence ID" value="NZ_SLWS01000022.1"/>
</dbReference>
<dbReference type="InterPro" id="IPR000653">
    <property type="entry name" value="DegT/StrS_aminotransferase"/>
</dbReference>
<gene>
    <name evidence="6" type="ORF">EV192_12227</name>
</gene>
<dbReference type="GO" id="GO:0000271">
    <property type="term" value="P:polysaccharide biosynthetic process"/>
    <property type="evidence" value="ECO:0007669"/>
    <property type="project" value="TreeGrafter"/>
</dbReference>
<dbReference type="CDD" id="cd00616">
    <property type="entry name" value="AHBA_syn"/>
    <property type="match status" value="1"/>
</dbReference>
<keyword evidence="1 4" id="KW-0663">Pyridoxal phosphate</keyword>
<protein>
    <submittedName>
        <fullName evidence="6">dTDP-4-amino-4,6-dideoxyglucose</fullName>
    </submittedName>
</protein>
<accession>A0A4V2S3K1</accession>
<dbReference type="Proteomes" id="UP000295680">
    <property type="component" value="Unassembled WGS sequence"/>
</dbReference>
<evidence type="ECO:0000313" key="6">
    <source>
        <dbReference type="EMBL" id="TCO44770.1"/>
    </source>
</evidence>
<dbReference type="GO" id="GO:0030170">
    <property type="term" value="F:pyridoxal phosphate binding"/>
    <property type="evidence" value="ECO:0007669"/>
    <property type="project" value="TreeGrafter"/>
</dbReference>
<evidence type="ECO:0000256" key="2">
    <source>
        <dbReference type="ARBA" id="ARBA00037999"/>
    </source>
</evidence>
<dbReference type="Pfam" id="PF01041">
    <property type="entry name" value="DegT_DnrJ_EryC1"/>
    <property type="match status" value="1"/>
</dbReference>
<dbReference type="PANTHER" id="PTHR30244">
    <property type="entry name" value="TRANSAMINASE"/>
    <property type="match status" value="1"/>
</dbReference>
<dbReference type="Gene3D" id="3.40.640.10">
    <property type="entry name" value="Type I PLP-dependent aspartate aminotransferase-like (Major domain)"/>
    <property type="match status" value="1"/>
</dbReference>
<comment type="caution">
    <text evidence="6">The sequence shown here is derived from an EMBL/GenBank/DDBJ whole genome shotgun (WGS) entry which is preliminary data.</text>
</comment>
<dbReference type="PANTHER" id="PTHR30244:SF9">
    <property type="entry name" value="PROTEIN RV3402C"/>
    <property type="match status" value="1"/>
</dbReference>
<dbReference type="SUPFAM" id="SSF53383">
    <property type="entry name" value="PLP-dependent transferases"/>
    <property type="match status" value="1"/>
</dbReference>
<evidence type="ECO:0000313" key="7">
    <source>
        <dbReference type="Proteomes" id="UP000295680"/>
    </source>
</evidence>
<dbReference type="EMBL" id="SLWS01000022">
    <property type="protein sequence ID" value="TCO44770.1"/>
    <property type="molecule type" value="Genomic_DNA"/>
</dbReference>
<comment type="similarity">
    <text evidence="2 5">Belongs to the DegT/DnrJ/EryC1 family.</text>
</comment>
<dbReference type="OrthoDB" id="5342089at2"/>
<dbReference type="InterPro" id="IPR015424">
    <property type="entry name" value="PyrdxlP-dep_Trfase"/>
</dbReference>
<dbReference type="InterPro" id="IPR015422">
    <property type="entry name" value="PyrdxlP-dep_Trfase_small"/>
</dbReference>
<dbReference type="InterPro" id="IPR015421">
    <property type="entry name" value="PyrdxlP-dep_Trfase_major"/>
</dbReference>